<evidence type="ECO:0000256" key="5">
    <source>
        <dbReference type="SAM" id="Phobius"/>
    </source>
</evidence>
<dbReference type="PROSITE" id="PS50234">
    <property type="entry name" value="VWFA"/>
    <property type="match status" value="1"/>
</dbReference>
<feature type="transmembrane region" description="Helical" evidence="5">
    <location>
        <begin position="49"/>
        <end position="72"/>
    </location>
</feature>
<evidence type="ECO:0000256" key="1">
    <source>
        <dbReference type="ARBA" id="ARBA00022475"/>
    </source>
</evidence>
<dbReference type="PANTHER" id="PTHR22550:SF5">
    <property type="entry name" value="LEUCINE ZIPPER PROTEIN 4"/>
    <property type="match status" value="1"/>
</dbReference>
<proteinExistence type="predicted"/>
<evidence type="ECO:0000256" key="4">
    <source>
        <dbReference type="ARBA" id="ARBA00023136"/>
    </source>
</evidence>
<comment type="caution">
    <text evidence="7">The sequence shown here is derived from an EMBL/GenBank/DDBJ whole genome shotgun (WGS) entry which is preliminary data.</text>
</comment>
<keyword evidence="4 5" id="KW-0472">Membrane</keyword>
<keyword evidence="3 5" id="KW-1133">Transmembrane helix</keyword>
<name>A0A0L6JTD6_9FIRM</name>
<feature type="transmembrane region" description="Helical" evidence="5">
    <location>
        <begin position="12"/>
        <end position="29"/>
    </location>
</feature>
<organism evidence="7 8">
    <name type="scientific">Pseudobacteroides cellulosolvens ATCC 35603 = DSM 2933</name>
    <dbReference type="NCBI Taxonomy" id="398512"/>
    <lineage>
        <taxon>Bacteria</taxon>
        <taxon>Bacillati</taxon>
        <taxon>Bacillota</taxon>
        <taxon>Clostridia</taxon>
        <taxon>Eubacteriales</taxon>
        <taxon>Oscillospiraceae</taxon>
        <taxon>Pseudobacteroides</taxon>
    </lineage>
</organism>
<feature type="transmembrane region" description="Helical" evidence="5">
    <location>
        <begin position="305"/>
        <end position="323"/>
    </location>
</feature>
<evidence type="ECO:0000259" key="6">
    <source>
        <dbReference type="PROSITE" id="PS50234"/>
    </source>
</evidence>
<feature type="domain" description="VWFA" evidence="6">
    <location>
        <begin position="84"/>
        <end position="285"/>
    </location>
</feature>
<dbReference type="EMBL" id="LGTC01000001">
    <property type="protein sequence ID" value="KNY28677.1"/>
    <property type="molecule type" value="Genomic_DNA"/>
</dbReference>
<protein>
    <submittedName>
        <fullName evidence="7">von Willebrand factor type A</fullName>
    </submittedName>
</protein>
<dbReference type="eggNOG" id="COG2304">
    <property type="taxonomic scope" value="Bacteria"/>
</dbReference>
<dbReference type="RefSeq" id="WP_036936484.1">
    <property type="nucleotide sequence ID" value="NZ_JQKC01000002.1"/>
</dbReference>
<keyword evidence="2 5" id="KW-0812">Transmembrane</keyword>
<dbReference type="SMART" id="SM00327">
    <property type="entry name" value="VWA"/>
    <property type="match status" value="1"/>
</dbReference>
<evidence type="ECO:0000256" key="3">
    <source>
        <dbReference type="ARBA" id="ARBA00022989"/>
    </source>
</evidence>
<dbReference type="Gene3D" id="3.40.50.410">
    <property type="entry name" value="von Willebrand factor, type A domain"/>
    <property type="match status" value="1"/>
</dbReference>
<keyword evidence="8" id="KW-1185">Reference proteome</keyword>
<gene>
    <name evidence="7" type="ORF">Bccel_3951</name>
</gene>
<sequence length="329" mass="36876">MNNFEFEQPLYILFGLIPITGFIVMILAYRKKEKILDVMKIKTIIPFKVLRNILITLGLCLMVVSLMGPQIFMGYAEVSKKGMDIYVLIDTSKSMLVEDIQPNRISRVKKIIEGIIDNLQGDRIGFIPFSQDAYVQMPLTDDYQLARMFLDVIDTDMIAGGGTNIASAIKLADSSFKRVTSADRVIIVLSDGEELDSNSQEVVKNIKDKQLKVFTIGVGSDKGGLIPVYDEKSNQRISYKKDNKGDFVTSRLNADILKKLADIGNGTYYQASLSGDEIQNLLKDIGSLKRDTSKTDKIKRLKSQYQYFLGAGILLFTAACLLPERRKLV</sequence>
<dbReference type="SUPFAM" id="SSF53300">
    <property type="entry name" value="vWA-like"/>
    <property type="match status" value="1"/>
</dbReference>
<evidence type="ECO:0000313" key="8">
    <source>
        <dbReference type="Proteomes" id="UP000036923"/>
    </source>
</evidence>
<dbReference type="PANTHER" id="PTHR22550">
    <property type="entry name" value="SPORE GERMINATION PROTEIN"/>
    <property type="match status" value="1"/>
</dbReference>
<dbReference type="AlphaFoldDB" id="A0A0L6JTD6"/>
<dbReference type="InterPro" id="IPR002035">
    <property type="entry name" value="VWF_A"/>
</dbReference>
<dbReference type="STRING" id="398512.Bccel_3951"/>
<evidence type="ECO:0000313" key="7">
    <source>
        <dbReference type="EMBL" id="KNY28677.1"/>
    </source>
</evidence>
<dbReference type="Proteomes" id="UP000036923">
    <property type="component" value="Unassembled WGS sequence"/>
</dbReference>
<dbReference type="InterPro" id="IPR036465">
    <property type="entry name" value="vWFA_dom_sf"/>
</dbReference>
<keyword evidence="1" id="KW-1003">Cell membrane</keyword>
<accession>A0A0L6JTD6</accession>
<dbReference type="Pfam" id="PF00092">
    <property type="entry name" value="VWA"/>
    <property type="match status" value="1"/>
</dbReference>
<reference evidence="8" key="1">
    <citation type="submission" date="2015-07" db="EMBL/GenBank/DDBJ databases">
        <title>Near-Complete Genome Sequence of the Cellulolytic Bacterium Bacteroides (Pseudobacteroides) cellulosolvens ATCC 35603.</title>
        <authorList>
            <person name="Dassa B."/>
            <person name="Utturkar S.M."/>
            <person name="Klingeman D.M."/>
            <person name="Hurt R.A."/>
            <person name="Keller M."/>
            <person name="Xu J."/>
            <person name="Reddy Y.H.K."/>
            <person name="Borovok I."/>
            <person name="Grinberg I.R."/>
            <person name="Lamed R."/>
            <person name="Zhivin O."/>
            <person name="Bayer E.A."/>
            <person name="Brown S.D."/>
        </authorList>
    </citation>
    <scope>NUCLEOTIDE SEQUENCE [LARGE SCALE GENOMIC DNA]</scope>
    <source>
        <strain evidence="8">DSM 2933</strain>
    </source>
</reference>
<dbReference type="InterPro" id="IPR050768">
    <property type="entry name" value="UPF0353/GerABKA_families"/>
</dbReference>
<evidence type="ECO:0000256" key="2">
    <source>
        <dbReference type="ARBA" id="ARBA00022692"/>
    </source>
</evidence>